<reference evidence="2 3" key="1">
    <citation type="submission" date="2016-05" db="EMBL/GenBank/DDBJ databases">
        <title>Paenibacillus oryzae. sp. nov., isolated from the rice root.</title>
        <authorList>
            <person name="Zhang J."/>
            <person name="Zhang X."/>
        </authorList>
    </citation>
    <scope>NUCLEOTIDE SEQUENCE [LARGE SCALE GENOMIC DNA]</scope>
    <source>
        <strain evidence="2 3">1DrF-4</strain>
    </source>
</reference>
<dbReference type="Gene3D" id="3.40.30.10">
    <property type="entry name" value="Glutaredoxin"/>
    <property type="match status" value="1"/>
</dbReference>
<sequence length="103" mass="11753">MPLSEWNEKQVIELSRQHIGSAAILFTTPLCGTCKVAERMLEIVEATGIPHPVVKININFAPKLAHEWKVESVPCLVFVKNRSLLWKEYAMQSAGYLYERLKL</sequence>
<dbReference type="Pfam" id="PF00085">
    <property type="entry name" value="Thioredoxin"/>
    <property type="match status" value="1"/>
</dbReference>
<dbReference type="STRING" id="1844972.A7K91_12110"/>
<dbReference type="RefSeq" id="WP_068684764.1">
    <property type="nucleotide sequence ID" value="NZ_LYPA01000065.1"/>
</dbReference>
<dbReference type="AlphaFoldDB" id="A0A1A5YFB6"/>
<accession>A0A1A5YFB6</accession>
<dbReference type="InterPro" id="IPR013766">
    <property type="entry name" value="Thioredoxin_domain"/>
</dbReference>
<dbReference type="SUPFAM" id="SSF52833">
    <property type="entry name" value="Thioredoxin-like"/>
    <property type="match status" value="1"/>
</dbReference>
<feature type="domain" description="Thioredoxin" evidence="1">
    <location>
        <begin position="22"/>
        <end position="83"/>
    </location>
</feature>
<protein>
    <recommendedName>
        <fullName evidence="1">Thioredoxin domain-containing protein</fullName>
    </recommendedName>
</protein>
<organism evidence="2 3">
    <name type="scientific">Paenibacillus oryzae</name>
    <dbReference type="NCBI Taxonomy" id="1844972"/>
    <lineage>
        <taxon>Bacteria</taxon>
        <taxon>Bacillati</taxon>
        <taxon>Bacillota</taxon>
        <taxon>Bacilli</taxon>
        <taxon>Bacillales</taxon>
        <taxon>Paenibacillaceae</taxon>
        <taxon>Paenibacillus</taxon>
    </lineage>
</organism>
<dbReference type="EMBL" id="LYPA01000065">
    <property type="protein sequence ID" value="OBR64267.1"/>
    <property type="molecule type" value="Genomic_DNA"/>
</dbReference>
<dbReference type="OrthoDB" id="5784238at2"/>
<name>A0A1A5YFB6_9BACL</name>
<keyword evidence="3" id="KW-1185">Reference proteome</keyword>
<proteinExistence type="predicted"/>
<comment type="caution">
    <text evidence="2">The sequence shown here is derived from an EMBL/GenBank/DDBJ whole genome shotgun (WGS) entry which is preliminary data.</text>
</comment>
<evidence type="ECO:0000259" key="1">
    <source>
        <dbReference type="Pfam" id="PF00085"/>
    </source>
</evidence>
<dbReference type="Proteomes" id="UP000092024">
    <property type="component" value="Unassembled WGS sequence"/>
</dbReference>
<evidence type="ECO:0000313" key="2">
    <source>
        <dbReference type="EMBL" id="OBR64267.1"/>
    </source>
</evidence>
<gene>
    <name evidence="2" type="ORF">A7K91_12110</name>
</gene>
<dbReference type="CDD" id="cd02947">
    <property type="entry name" value="TRX_family"/>
    <property type="match status" value="1"/>
</dbReference>
<dbReference type="InterPro" id="IPR036249">
    <property type="entry name" value="Thioredoxin-like_sf"/>
</dbReference>
<evidence type="ECO:0000313" key="3">
    <source>
        <dbReference type="Proteomes" id="UP000092024"/>
    </source>
</evidence>